<dbReference type="OrthoDB" id="6776719at2759"/>
<accession>A0A4C1T8E8</accession>
<proteinExistence type="predicted"/>
<sequence length="102" mass="11477">MFFHVLQKLQLPETAPNLPPLRSAALGSSLLSLQVNPSDKRALQGVCLFIAVTYLEPWLGCSLAVKASNQDLCFLKRLKEYETVDKLISKAALNKFSQHLWY</sequence>
<name>A0A4C1T8E8_EUMVA</name>
<organism evidence="1 2">
    <name type="scientific">Eumeta variegata</name>
    <name type="common">Bagworm moth</name>
    <name type="synonym">Eumeta japonica</name>
    <dbReference type="NCBI Taxonomy" id="151549"/>
    <lineage>
        <taxon>Eukaryota</taxon>
        <taxon>Metazoa</taxon>
        <taxon>Ecdysozoa</taxon>
        <taxon>Arthropoda</taxon>
        <taxon>Hexapoda</taxon>
        <taxon>Insecta</taxon>
        <taxon>Pterygota</taxon>
        <taxon>Neoptera</taxon>
        <taxon>Endopterygota</taxon>
        <taxon>Lepidoptera</taxon>
        <taxon>Glossata</taxon>
        <taxon>Ditrysia</taxon>
        <taxon>Tineoidea</taxon>
        <taxon>Psychidae</taxon>
        <taxon>Oiketicinae</taxon>
        <taxon>Eumeta</taxon>
    </lineage>
</organism>
<dbReference type="EMBL" id="BGZK01000042">
    <property type="protein sequence ID" value="GBP10773.1"/>
    <property type="molecule type" value="Genomic_DNA"/>
</dbReference>
<evidence type="ECO:0000313" key="2">
    <source>
        <dbReference type="Proteomes" id="UP000299102"/>
    </source>
</evidence>
<protein>
    <submittedName>
        <fullName evidence="1">Uncharacterized protein</fullName>
    </submittedName>
</protein>
<comment type="caution">
    <text evidence="1">The sequence shown here is derived from an EMBL/GenBank/DDBJ whole genome shotgun (WGS) entry which is preliminary data.</text>
</comment>
<keyword evidence="2" id="KW-1185">Reference proteome</keyword>
<reference evidence="1 2" key="1">
    <citation type="journal article" date="2019" name="Commun. Biol.">
        <title>The bagworm genome reveals a unique fibroin gene that provides high tensile strength.</title>
        <authorList>
            <person name="Kono N."/>
            <person name="Nakamura H."/>
            <person name="Ohtoshi R."/>
            <person name="Tomita M."/>
            <person name="Numata K."/>
            <person name="Arakawa K."/>
        </authorList>
    </citation>
    <scope>NUCLEOTIDE SEQUENCE [LARGE SCALE GENOMIC DNA]</scope>
</reference>
<dbReference type="Proteomes" id="UP000299102">
    <property type="component" value="Unassembled WGS sequence"/>
</dbReference>
<dbReference type="AlphaFoldDB" id="A0A4C1T8E8"/>
<evidence type="ECO:0000313" key="1">
    <source>
        <dbReference type="EMBL" id="GBP10773.1"/>
    </source>
</evidence>
<gene>
    <name evidence="1" type="ORF">EVAR_6322_1</name>
</gene>